<sequence>MSKKVIILGGSGETGRRIISLLVSNHPELTICCAARRPPRKGILPDSVLYQHTDIDDESNTIATLKKYDIAIIALGPLDKFAAKAHKLCIRAGIDAIDINDSLEAADNVFSLYKSAQQQKTISLTGMGFSPGISSLMLSDLASSKASKQDNYRIRLYMGAAYGGGETSPNAILASFKQQLTCWRDGKKTQIATPWTDNHNLFTFPSITQAVSLIPFATPEVSGLSQSHVASDIKINNLDSRYSIQYLTLGFAQFMAKYKLGHKWQSYFSNMFFKNGQKLKNKKDADPDICLWVYPDDDPKAGLLLFGVISSYELTAKMACAALKVWQQGHFENCFGIYGVEHLDKETRLALKSALKQYGVTYRTATPENIAIANNEFGWVDSTNNKLCNQRNLGLNWYTVTKQHPKMAKRQQQYLYDSEIWKAIRNNTNAFSFCKFVVSTMLAWRRDYKKLTLWRQKHSNSESAKNWQAITRDISMFTSGYSNARKLLGKENASKLYSKMFLETGKMEMRWLWPNPESFVGFENNQQARIDYWLKWLRPYSELGLFTLSEQQSPSQLKVSLNNCAYAAMFKSLNCEELSSLVRDMEKEALYHLCKESNIEIDWRNTDPGEVIINFRTKEQIIRKAS</sequence>
<evidence type="ECO:0000313" key="3">
    <source>
        <dbReference type="Proteomes" id="UP000291338"/>
    </source>
</evidence>
<dbReference type="SUPFAM" id="SSF51735">
    <property type="entry name" value="NAD(P)-binding Rossmann-fold domains"/>
    <property type="match status" value="1"/>
</dbReference>
<organism evidence="2 3">
    <name type="scientific">Pseudoalteromonas phenolica</name>
    <dbReference type="NCBI Taxonomy" id="161398"/>
    <lineage>
        <taxon>Bacteria</taxon>
        <taxon>Pseudomonadati</taxon>
        <taxon>Pseudomonadota</taxon>
        <taxon>Gammaproteobacteria</taxon>
        <taxon>Alteromonadales</taxon>
        <taxon>Pseudoalteromonadaceae</taxon>
        <taxon>Pseudoalteromonas</taxon>
    </lineage>
</organism>
<dbReference type="Gene3D" id="3.40.50.720">
    <property type="entry name" value="NAD(P)-binding Rossmann-like Domain"/>
    <property type="match status" value="1"/>
</dbReference>
<dbReference type="PANTHER" id="PTHR43796">
    <property type="entry name" value="CARBOXYNORSPERMIDINE SYNTHASE"/>
    <property type="match status" value="1"/>
</dbReference>
<name>A0A4Q7IIZ5_9GAMM</name>
<proteinExistence type="predicted"/>
<dbReference type="AlphaFoldDB" id="A0A4Q7IIZ5"/>
<comment type="caution">
    <text evidence="2">The sequence shown here is derived from an EMBL/GenBank/DDBJ whole genome shotgun (WGS) entry which is preliminary data.</text>
</comment>
<protein>
    <submittedName>
        <fullName evidence="2">Saccharopine dehydrogenase</fullName>
    </submittedName>
</protein>
<feature type="domain" description="Semialdehyde dehydrogenase NAD-binding" evidence="1">
    <location>
        <begin position="4"/>
        <end position="109"/>
    </location>
</feature>
<dbReference type="PANTHER" id="PTHR43796:SF2">
    <property type="entry name" value="CARBOXYNORSPERMIDINE SYNTHASE"/>
    <property type="match status" value="1"/>
</dbReference>
<evidence type="ECO:0000313" key="2">
    <source>
        <dbReference type="EMBL" id="RZQ51492.1"/>
    </source>
</evidence>
<dbReference type="InterPro" id="IPR036291">
    <property type="entry name" value="NAD(P)-bd_dom_sf"/>
</dbReference>
<dbReference type="RefSeq" id="WP_130257094.1">
    <property type="nucleotide sequence ID" value="NZ_PPSX01000096.1"/>
</dbReference>
<dbReference type="InterPro" id="IPR000534">
    <property type="entry name" value="Semialdehyde_DH_NAD-bd"/>
</dbReference>
<accession>A0A4Q7IIZ5</accession>
<dbReference type="GO" id="GO:0051287">
    <property type="term" value="F:NAD binding"/>
    <property type="evidence" value="ECO:0007669"/>
    <property type="project" value="InterPro"/>
</dbReference>
<dbReference type="Pfam" id="PF01118">
    <property type="entry name" value="Semialdhyde_dh"/>
    <property type="match status" value="1"/>
</dbReference>
<dbReference type="EMBL" id="PPSX01000096">
    <property type="protein sequence ID" value="RZQ51492.1"/>
    <property type="molecule type" value="Genomic_DNA"/>
</dbReference>
<dbReference type="GO" id="GO:0016620">
    <property type="term" value="F:oxidoreductase activity, acting on the aldehyde or oxo group of donors, NAD or NADP as acceptor"/>
    <property type="evidence" value="ECO:0007669"/>
    <property type="project" value="InterPro"/>
</dbReference>
<gene>
    <name evidence="2" type="ORF">C1E23_19190</name>
</gene>
<dbReference type="Proteomes" id="UP000291338">
    <property type="component" value="Unassembled WGS sequence"/>
</dbReference>
<reference evidence="2 3" key="1">
    <citation type="submission" date="2018-01" db="EMBL/GenBank/DDBJ databases">
        <title>Co-occurrence of chitin degradation, pigmentation and bioactivity in marine Pseudoalteromonas.</title>
        <authorList>
            <person name="Paulsen S."/>
            <person name="Gram L."/>
            <person name="Machado H."/>
        </authorList>
    </citation>
    <scope>NUCLEOTIDE SEQUENCE [LARGE SCALE GENOMIC DNA]</scope>
    <source>
        <strain evidence="2 3">S3898</strain>
    </source>
</reference>
<evidence type="ECO:0000259" key="1">
    <source>
        <dbReference type="Pfam" id="PF01118"/>
    </source>
</evidence>